<dbReference type="InterPro" id="IPR011322">
    <property type="entry name" value="N-reg_PII-like_a/b"/>
</dbReference>
<dbReference type="InterPro" id="IPR015867">
    <property type="entry name" value="N-reg_PII/ATP_PRibTrfase_C"/>
</dbReference>
<evidence type="ECO:0000313" key="1">
    <source>
        <dbReference type="EMBL" id="CAA9578622.1"/>
    </source>
</evidence>
<gene>
    <name evidence="1" type="ORF">AVDCRST_MAG59-4389</name>
</gene>
<dbReference type="Gene3D" id="3.30.70.120">
    <property type="match status" value="1"/>
</dbReference>
<accession>A0A6J4VGB8</accession>
<dbReference type="PANTHER" id="PTHR38456:SF1">
    <property type="entry name" value="CYCLIC DI-AMP RECEPTOR A"/>
    <property type="match status" value="1"/>
</dbReference>
<proteinExistence type="predicted"/>
<dbReference type="AlphaFoldDB" id="A0A6J4VGB8"/>
<dbReference type="PANTHER" id="PTHR38456">
    <property type="entry name" value="CYCLIC DI-AMP RECEPTOR A"/>
    <property type="match status" value="1"/>
</dbReference>
<protein>
    <recommendedName>
        <fullName evidence="2">Protein from nitrogen regulatory protein P-II (GLNB) family, ortholog YAAQ B. subtilis</fullName>
    </recommendedName>
</protein>
<name>A0A6J4VGB8_9BACT</name>
<evidence type="ECO:0008006" key="2">
    <source>
        <dbReference type="Google" id="ProtNLM"/>
    </source>
</evidence>
<sequence length="110" mass="12131">MKLIVAVIQERDADPLVGALLDRGFFFAQIDSTGGFLREANVTLLVGVQTALLPEVLRLLRQHGQARVRYVNPLMPIVEPAEFHVASPVEVYVGGATVFVLSVERYERVA</sequence>
<dbReference type="EMBL" id="CADCWF010000326">
    <property type="protein sequence ID" value="CAA9578622.1"/>
    <property type="molecule type" value="Genomic_DNA"/>
</dbReference>
<organism evidence="1">
    <name type="scientific">uncultured Thermomicrobiales bacterium</name>
    <dbReference type="NCBI Taxonomy" id="1645740"/>
    <lineage>
        <taxon>Bacteria</taxon>
        <taxon>Pseudomonadati</taxon>
        <taxon>Thermomicrobiota</taxon>
        <taxon>Thermomicrobia</taxon>
        <taxon>Thermomicrobiales</taxon>
        <taxon>environmental samples</taxon>
    </lineage>
</organism>
<reference evidence="1" key="1">
    <citation type="submission" date="2020-02" db="EMBL/GenBank/DDBJ databases">
        <authorList>
            <person name="Meier V. D."/>
        </authorList>
    </citation>
    <scope>NUCLEOTIDE SEQUENCE</scope>
    <source>
        <strain evidence="1">AVDCRST_MAG59</strain>
    </source>
</reference>
<dbReference type="InterPro" id="IPR010375">
    <property type="entry name" value="CdAMP_rec"/>
</dbReference>
<dbReference type="Pfam" id="PF06153">
    <property type="entry name" value="CdAMP_rec"/>
    <property type="match status" value="1"/>
</dbReference>
<dbReference type="SUPFAM" id="SSF54913">
    <property type="entry name" value="GlnB-like"/>
    <property type="match status" value="1"/>
</dbReference>